<feature type="compositionally biased region" description="Polar residues" evidence="2">
    <location>
        <begin position="14"/>
        <end position="24"/>
    </location>
</feature>
<evidence type="ECO:0008006" key="5">
    <source>
        <dbReference type="Google" id="ProtNLM"/>
    </source>
</evidence>
<feature type="region of interest" description="Disordered" evidence="2">
    <location>
        <begin position="181"/>
        <end position="255"/>
    </location>
</feature>
<feature type="region of interest" description="Disordered" evidence="2">
    <location>
        <begin position="1"/>
        <end position="164"/>
    </location>
</feature>
<proteinExistence type="inferred from homology"/>
<evidence type="ECO:0000256" key="2">
    <source>
        <dbReference type="SAM" id="MobiDB-lite"/>
    </source>
</evidence>
<accession>A0ABC8XLE9</accession>
<name>A0ABC8XLE9_9POAL</name>
<organism evidence="3 4">
    <name type="scientific">Urochloa decumbens</name>
    <dbReference type="NCBI Taxonomy" id="240449"/>
    <lineage>
        <taxon>Eukaryota</taxon>
        <taxon>Viridiplantae</taxon>
        <taxon>Streptophyta</taxon>
        <taxon>Embryophyta</taxon>
        <taxon>Tracheophyta</taxon>
        <taxon>Spermatophyta</taxon>
        <taxon>Magnoliopsida</taxon>
        <taxon>Liliopsida</taxon>
        <taxon>Poales</taxon>
        <taxon>Poaceae</taxon>
        <taxon>PACMAD clade</taxon>
        <taxon>Panicoideae</taxon>
        <taxon>Panicodae</taxon>
        <taxon>Paniceae</taxon>
        <taxon>Melinidinae</taxon>
        <taxon>Urochloa</taxon>
    </lineage>
</organism>
<evidence type="ECO:0000256" key="1">
    <source>
        <dbReference type="ARBA" id="ARBA00010016"/>
    </source>
</evidence>
<dbReference type="Proteomes" id="UP001497457">
    <property type="component" value="Chromosome 14rd"/>
</dbReference>
<sequence length="517" mass="53961">MSSSSSRRWTSASGTELPTGRSSPPLSPGRHSARRSVSRLESTGGAASIARTLWPSSATGGNKSGKNNKAPPARAPSPLSSAPSPSAAAAAATLADHLARDDAPHALSRQRSCTELPRFADADAEARKISKQPPSGKGGGHAFGRSMRLLPSTKPAGVTLTPGRVAPSDLRRLALDAAADAASSGSECSDAASSRGSAATPRTAAASNKPRSPLLPRTSSVRLLGSSNTQWALSPGRRTSEPHKAAAAPEAVAKGSSNKKSLISLGWGHIFHRRKHAAEDASIAAAAAATLLSSTSPAAVSSSPRSSTGGGGTEAGHRMRMAHCRLLQWRFANAEAEAVRKRKQASAELELMGAWASVSEMRGKVARKRVQLEKEKQRIKLNTVLGFQMKDLESWGQVETEHAAALEATVACTRAAVCRLPLTNGAKVSLPPLATILQQALELTLTAKAMTRSFGPMAQDEASVISDLVRVASEEKAMLQECLELLGWVSALQVEEQSLRCHLVQSSSVGAVTVECT</sequence>
<dbReference type="PANTHER" id="PTHR31807:SF31">
    <property type="entry name" value="QWRF MOTIF PROTEIN (DUF566)-RELATED"/>
    <property type="match status" value="1"/>
</dbReference>
<dbReference type="EMBL" id="OZ075124">
    <property type="protein sequence ID" value="CAL4926035.1"/>
    <property type="molecule type" value="Genomic_DNA"/>
</dbReference>
<gene>
    <name evidence="3" type="ORF">URODEC1_LOCUS23676</name>
</gene>
<dbReference type="Pfam" id="PF04484">
    <property type="entry name" value="QWRF"/>
    <property type="match status" value="1"/>
</dbReference>
<feature type="compositionally biased region" description="Low complexity" evidence="2">
    <location>
        <begin position="70"/>
        <end position="96"/>
    </location>
</feature>
<feature type="compositionally biased region" description="Basic and acidic residues" evidence="2">
    <location>
        <begin position="118"/>
        <end position="128"/>
    </location>
</feature>
<feature type="compositionally biased region" description="Polar residues" evidence="2">
    <location>
        <begin position="217"/>
        <end position="232"/>
    </location>
</feature>
<keyword evidence="4" id="KW-1185">Reference proteome</keyword>
<feature type="compositionally biased region" description="Low complexity" evidence="2">
    <location>
        <begin position="295"/>
        <end position="307"/>
    </location>
</feature>
<feature type="compositionally biased region" description="Low complexity" evidence="2">
    <location>
        <begin position="181"/>
        <end position="195"/>
    </location>
</feature>
<feature type="compositionally biased region" description="Low complexity" evidence="2">
    <location>
        <begin position="1"/>
        <end position="13"/>
    </location>
</feature>
<protein>
    <recommendedName>
        <fullName evidence="5">QWRF motif-containing protein 3</fullName>
    </recommendedName>
</protein>
<comment type="similarity">
    <text evidence="1">Belongs to the QWRF family.</text>
</comment>
<evidence type="ECO:0000313" key="3">
    <source>
        <dbReference type="EMBL" id="CAL4926035.1"/>
    </source>
</evidence>
<dbReference type="AlphaFoldDB" id="A0ABC8XLE9"/>
<feature type="compositionally biased region" description="Polar residues" evidence="2">
    <location>
        <begin position="54"/>
        <end position="67"/>
    </location>
</feature>
<dbReference type="InterPro" id="IPR007573">
    <property type="entry name" value="QWRF"/>
</dbReference>
<feature type="region of interest" description="Disordered" evidence="2">
    <location>
        <begin position="295"/>
        <end position="316"/>
    </location>
</feature>
<dbReference type="PANTHER" id="PTHR31807">
    <property type="entry name" value="AUGMIN FAMILY MEMBER"/>
    <property type="match status" value="1"/>
</dbReference>
<reference evidence="4" key="1">
    <citation type="submission" date="2024-06" db="EMBL/GenBank/DDBJ databases">
        <authorList>
            <person name="Ryan C."/>
        </authorList>
    </citation>
    <scope>NUCLEOTIDE SEQUENCE [LARGE SCALE GENOMIC DNA]</scope>
</reference>
<evidence type="ECO:0000313" key="4">
    <source>
        <dbReference type="Proteomes" id="UP001497457"/>
    </source>
</evidence>
<reference evidence="3 4" key="2">
    <citation type="submission" date="2024-10" db="EMBL/GenBank/DDBJ databases">
        <authorList>
            <person name="Ryan C."/>
        </authorList>
    </citation>
    <scope>NUCLEOTIDE SEQUENCE [LARGE SCALE GENOMIC DNA]</scope>
</reference>